<sequence>MRRIVLAGVVLATFALSVVHWLGLLVGGVAVGLLAGSWPRALAGGAGFGLVAWLGFLAVLANAGRLDGYLASGQLLYVSLAIPLVLGAVGALSFFFRTRGRTA</sequence>
<organism evidence="2 3">
    <name type="scientific">Halobacterium bonnevillei</name>
    <dbReference type="NCBI Taxonomy" id="2692200"/>
    <lineage>
        <taxon>Archaea</taxon>
        <taxon>Methanobacteriati</taxon>
        <taxon>Methanobacteriota</taxon>
        <taxon>Stenosarchaea group</taxon>
        <taxon>Halobacteria</taxon>
        <taxon>Halobacteriales</taxon>
        <taxon>Halobacteriaceae</taxon>
        <taxon>Halobacterium</taxon>
    </lineage>
</organism>
<evidence type="ECO:0000313" key="2">
    <source>
        <dbReference type="EMBL" id="MXR21272.1"/>
    </source>
</evidence>
<gene>
    <name evidence="2" type="ORF">GRX66_11895</name>
</gene>
<dbReference type="RefSeq" id="WP_159526760.1">
    <property type="nucleotide sequence ID" value="NZ_WUUU01000097.1"/>
</dbReference>
<keyword evidence="3" id="KW-1185">Reference proteome</keyword>
<keyword evidence="1" id="KW-0472">Membrane</keyword>
<feature type="transmembrane region" description="Helical" evidence="1">
    <location>
        <begin position="41"/>
        <end position="63"/>
    </location>
</feature>
<keyword evidence="1" id="KW-0812">Transmembrane</keyword>
<dbReference type="EMBL" id="WUUU01000097">
    <property type="protein sequence ID" value="MXR21272.1"/>
    <property type="molecule type" value="Genomic_DNA"/>
</dbReference>
<reference evidence="2 3" key="1">
    <citation type="submission" date="2019-12" db="EMBL/GenBank/DDBJ databases">
        <title>Isolation and characterization of three novel carbon monoxide-oxidizing members of Halobacteria from salione crusts and soils.</title>
        <authorList>
            <person name="Myers M.R."/>
            <person name="King G.M."/>
        </authorList>
    </citation>
    <scope>NUCLEOTIDE SEQUENCE [LARGE SCALE GENOMIC DNA]</scope>
    <source>
        <strain evidence="2 3">PCN9</strain>
    </source>
</reference>
<evidence type="ECO:0000256" key="1">
    <source>
        <dbReference type="SAM" id="Phobius"/>
    </source>
</evidence>
<protein>
    <submittedName>
        <fullName evidence="2">Uncharacterized protein</fullName>
    </submittedName>
</protein>
<evidence type="ECO:0000313" key="3">
    <source>
        <dbReference type="Proteomes" id="UP000471521"/>
    </source>
</evidence>
<feature type="transmembrane region" description="Helical" evidence="1">
    <location>
        <begin position="75"/>
        <end position="96"/>
    </location>
</feature>
<dbReference type="OrthoDB" id="386042at2157"/>
<dbReference type="Proteomes" id="UP000471521">
    <property type="component" value="Unassembled WGS sequence"/>
</dbReference>
<dbReference type="AlphaFoldDB" id="A0A6B0SQK4"/>
<comment type="caution">
    <text evidence="2">The sequence shown here is derived from an EMBL/GenBank/DDBJ whole genome shotgun (WGS) entry which is preliminary data.</text>
</comment>
<accession>A0A6B0SQK4</accession>
<proteinExistence type="predicted"/>
<keyword evidence="1" id="KW-1133">Transmembrane helix</keyword>
<name>A0A6B0SQK4_9EURY</name>